<accession>A0A0M3JVT0</accession>
<name>A0A0M3JVT0_ANISI</name>
<dbReference type="AlphaFoldDB" id="A0A0M3JVT0"/>
<dbReference type="WBParaSite" id="ASIM_0001234501-mRNA-1">
    <property type="protein sequence ID" value="ASIM_0001234501-mRNA-1"/>
    <property type="gene ID" value="ASIM_0001234501"/>
</dbReference>
<evidence type="ECO:0000256" key="1">
    <source>
        <dbReference type="SAM" id="MobiDB-lite"/>
    </source>
</evidence>
<dbReference type="EMBL" id="UYRR01031104">
    <property type="protein sequence ID" value="VDK45880.1"/>
    <property type="molecule type" value="Genomic_DNA"/>
</dbReference>
<keyword evidence="2" id="KW-0812">Transmembrane</keyword>
<gene>
    <name evidence="3" type="ORF">ASIM_LOCUS11811</name>
</gene>
<reference evidence="5" key="1">
    <citation type="submission" date="2017-02" db="UniProtKB">
        <authorList>
            <consortium name="WormBaseParasite"/>
        </authorList>
    </citation>
    <scope>IDENTIFICATION</scope>
</reference>
<feature type="transmembrane region" description="Helical" evidence="2">
    <location>
        <begin position="47"/>
        <end position="65"/>
    </location>
</feature>
<protein>
    <submittedName>
        <fullName evidence="3 5">Uncharacterized protein</fullName>
    </submittedName>
</protein>
<reference evidence="3 4" key="2">
    <citation type="submission" date="2018-11" db="EMBL/GenBank/DDBJ databases">
        <authorList>
            <consortium name="Pathogen Informatics"/>
        </authorList>
    </citation>
    <scope>NUCLEOTIDE SEQUENCE [LARGE SCALE GENOMIC DNA]</scope>
</reference>
<sequence>MKNQMLKKDETYNEIRIPERSSNNQESETNQSANQLTGRAIQFGWKLMLLITVMMLMLMMIVFSAESTAT</sequence>
<organism evidence="5">
    <name type="scientific">Anisakis simplex</name>
    <name type="common">Herring worm</name>
    <dbReference type="NCBI Taxonomy" id="6269"/>
    <lineage>
        <taxon>Eukaryota</taxon>
        <taxon>Metazoa</taxon>
        <taxon>Ecdysozoa</taxon>
        <taxon>Nematoda</taxon>
        <taxon>Chromadorea</taxon>
        <taxon>Rhabditida</taxon>
        <taxon>Spirurina</taxon>
        <taxon>Ascaridomorpha</taxon>
        <taxon>Ascaridoidea</taxon>
        <taxon>Anisakidae</taxon>
        <taxon>Anisakis</taxon>
        <taxon>Anisakis simplex complex</taxon>
    </lineage>
</organism>
<evidence type="ECO:0000313" key="4">
    <source>
        <dbReference type="Proteomes" id="UP000267096"/>
    </source>
</evidence>
<keyword evidence="4" id="KW-1185">Reference proteome</keyword>
<keyword evidence="2" id="KW-0472">Membrane</keyword>
<evidence type="ECO:0000313" key="5">
    <source>
        <dbReference type="WBParaSite" id="ASIM_0001234501-mRNA-1"/>
    </source>
</evidence>
<proteinExistence type="predicted"/>
<evidence type="ECO:0000313" key="3">
    <source>
        <dbReference type="EMBL" id="VDK45880.1"/>
    </source>
</evidence>
<keyword evidence="2" id="KW-1133">Transmembrane helix</keyword>
<evidence type="ECO:0000256" key="2">
    <source>
        <dbReference type="SAM" id="Phobius"/>
    </source>
</evidence>
<feature type="region of interest" description="Disordered" evidence="1">
    <location>
        <begin position="1"/>
        <end position="33"/>
    </location>
</feature>
<feature type="compositionally biased region" description="Basic and acidic residues" evidence="1">
    <location>
        <begin position="1"/>
        <end position="19"/>
    </location>
</feature>
<feature type="compositionally biased region" description="Low complexity" evidence="1">
    <location>
        <begin position="20"/>
        <end position="33"/>
    </location>
</feature>
<dbReference type="Proteomes" id="UP000267096">
    <property type="component" value="Unassembled WGS sequence"/>
</dbReference>